<evidence type="ECO:0000313" key="1">
    <source>
        <dbReference type="EMBL" id="KAF9643474.1"/>
    </source>
</evidence>
<name>A0ACB6Z1U2_THEGA</name>
<sequence length="320" mass="35110">MPVSVHGQSWGNVNEEVIVGIELEEEACEVDEDEDDQGITAEPKKIRCFKIAINPAVQPFTLMGDQSDGDCHQGRIRLGGHGLEFLRMEPESINWGKKQKLNTQDEQKIAEQTTEKGALDEVKVAPSESDPGNDKLDNIPQAHVQQSTDRLTSPQCDLFGSESQETAHGQARMLEHQAVKPVLRDRRGSIRGEITTVVSVGLGGLNAFARVTRFTEEADQQRALIEMHGLYCFPHPMRISPATTKRKGQQATVPVFPVPTQYASLDLQTTLSLPLMPTPMMTKGISGLLAMSSTPTSGSSNYRGPRLPSSHLYLVLSILT</sequence>
<gene>
    <name evidence="1" type="ORF">BDM02DRAFT_3223291</name>
</gene>
<dbReference type="Proteomes" id="UP000886501">
    <property type="component" value="Unassembled WGS sequence"/>
</dbReference>
<keyword evidence="2" id="KW-1185">Reference proteome</keyword>
<comment type="caution">
    <text evidence="1">The sequence shown here is derived from an EMBL/GenBank/DDBJ whole genome shotgun (WGS) entry which is preliminary data.</text>
</comment>
<evidence type="ECO:0000313" key="2">
    <source>
        <dbReference type="Proteomes" id="UP000886501"/>
    </source>
</evidence>
<dbReference type="EMBL" id="MU118221">
    <property type="protein sequence ID" value="KAF9643474.1"/>
    <property type="molecule type" value="Genomic_DNA"/>
</dbReference>
<reference evidence="1" key="1">
    <citation type="submission" date="2019-10" db="EMBL/GenBank/DDBJ databases">
        <authorList>
            <consortium name="DOE Joint Genome Institute"/>
            <person name="Kuo A."/>
            <person name="Miyauchi S."/>
            <person name="Kiss E."/>
            <person name="Drula E."/>
            <person name="Kohler A."/>
            <person name="Sanchez-Garcia M."/>
            <person name="Andreopoulos B."/>
            <person name="Barry K.W."/>
            <person name="Bonito G."/>
            <person name="Buee M."/>
            <person name="Carver A."/>
            <person name="Chen C."/>
            <person name="Cichocki N."/>
            <person name="Clum A."/>
            <person name="Culley D."/>
            <person name="Crous P.W."/>
            <person name="Fauchery L."/>
            <person name="Girlanda M."/>
            <person name="Hayes R."/>
            <person name="Keri Z."/>
            <person name="Labutti K."/>
            <person name="Lipzen A."/>
            <person name="Lombard V."/>
            <person name="Magnuson J."/>
            <person name="Maillard F."/>
            <person name="Morin E."/>
            <person name="Murat C."/>
            <person name="Nolan M."/>
            <person name="Ohm R."/>
            <person name="Pangilinan J."/>
            <person name="Pereira M."/>
            <person name="Perotto S."/>
            <person name="Peter M."/>
            <person name="Riley R."/>
            <person name="Sitrit Y."/>
            <person name="Stielow B."/>
            <person name="Szollosi G."/>
            <person name="Zifcakova L."/>
            <person name="Stursova M."/>
            <person name="Spatafora J.W."/>
            <person name="Tedersoo L."/>
            <person name="Vaario L.-M."/>
            <person name="Yamada A."/>
            <person name="Yan M."/>
            <person name="Wang P."/>
            <person name="Xu J."/>
            <person name="Bruns T."/>
            <person name="Baldrian P."/>
            <person name="Vilgalys R."/>
            <person name="Henrissat B."/>
            <person name="Grigoriev I.V."/>
            <person name="Hibbett D."/>
            <person name="Nagy L.G."/>
            <person name="Martin F.M."/>
        </authorList>
    </citation>
    <scope>NUCLEOTIDE SEQUENCE</scope>
    <source>
        <strain evidence="1">P2</strain>
    </source>
</reference>
<protein>
    <submittedName>
        <fullName evidence="1">Uncharacterized protein</fullName>
    </submittedName>
</protein>
<accession>A0ACB6Z1U2</accession>
<reference evidence="1" key="2">
    <citation type="journal article" date="2020" name="Nat. Commun.">
        <title>Large-scale genome sequencing of mycorrhizal fungi provides insights into the early evolution of symbiotic traits.</title>
        <authorList>
            <person name="Miyauchi S."/>
            <person name="Kiss E."/>
            <person name="Kuo A."/>
            <person name="Drula E."/>
            <person name="Kohler A."/>
            <person name="Sanchez-Garcia M."/>
            <person name="Morin E."/>
            <person name="Andreopoulos B."/>
            <person name="Barry K.W."/>
            <person name="Bonito G."/>
            <person name="Buee M."/>
            <person name="Carver A."/>
            <person name="Chen C."/>
            <person name="Cichocki N."/>
            <person name="Clum A."/>
            <person name="Culley D."/>
            <person name="Crous P.W."/>
            <person name="Fauchery L."/>
            <person name="Girlanda M."/>
            <person name="Hayes R.D."/>
            <person name="Keri Z."/>
            <person name="LaButti K."/>
            <person name="Lipzen A."/>
            <person name="Lombard V."/>
            <person name="Magnuson J."/>
            <person name="Maillard F."/>
            <person name="Murat C."/>
            <person name="Nolan M."/>
            <person name="Ohm R.A."/>
            <person name="Pangilinan J."/>
            <person name="Pereira M.F."/>
            <person name="Perotto S."/>
            <person name="Peter M."/>
            <person name="Pfister S."/>
            <person name="Riley R."/>
            <person name="Sitrit Y."/>
            <person name="Stielow J.B."/>
            <person name="Szollosi G."/>
            <person name="Zifcakova L."/>
            <person name="Stursova M."/>
            <person name="Spatafora J.W."/>
            <person name="Tedersoo L."/>
            <person name="Vaario L.M."/>
            <person name="Yamada A."/>
            <person name="Yan M."/>
            <person name="Wang P."/>
            <person name="Xu J."/>
            <person name="Bruns T."/>
            <person name="Baldrian P."/>
            <person name="Vilgalys R."/>
            <person name="Dunand C."/>
            <person name="Henrissat B."/>
            <person name="Grigoriev I.V."/>
            <person name="Hibbett D."/>
            <person name="Nagy L.G."/>
            <person name="Martin F.M."/>
        </authorList>
    </citation>
    <scope>NUCLEOTIDE SEQUENCE</scope>
    <source>
        <strain evidence="1">P2</strain>
    </source>
</reference>
<organism evidence="1 2">
    <name type="scientific">Thelephora ganbajun</name>
    <name type="common">Ganba fungus</name>
    <dbReference type="NCBI Taxonomy" id="370292"/>
    <lineage>
        <taxon>Eukaryota</taxon>
        <taxon>Fungi</taxon>
        <taxon>Dikarya</taxon>
        <taxon>Basidiomycota</taxon>
        <taxon>Agaricomycotina</taxon>
        <taxon>Agaricomycetes</taxon>
        <taxon>Thelephorales</taxon>
        <taxon>Thelephoraceae</taxon>
        <taxon>Thelephora</taxon>
    </lineage>
</organism>
<proteinExistence type="predicted"/>